<feature type="transmembrane region" description="Helical" evidence="8">
    <location>
        <begin position="200"/>
        <end position="223"/>
    </location>
</feature>
<keyword evidence="6 8" id="KW-1133">Transmembrane helix</keyword>
<evidence type="ECO:0000256" key="5">
    <source>
        <dbReference type="ARBA" id="ARBA00022692"/>
    </source>
</evidence>
<dbReference type="RefSeq" id="WP_262398500.1">
    <property type="nucleotide sequence ID" value="NZ_JACRTB010000001.1"/>
</dbReference>
<keyword evidence="10" id="KW-1185">Reference proteome</keyword>
<dbReference type="EMBL" id="JACRTB010000001">
    <property type="protein sequence ID" value="MBC8574798.1"/>
    <property type="molecule type" value="Genomic_DNA"/>
</dbReference>
<evidence type="ECO:0000256" key="7">
    <source>
        <dbReference type="ARBA" id="ARBA00023136"/>
    </source>
</evidence>
<comment type="caution">
    <text evidence="9">The sequence shown here is derived from an EMBL/GenBank/DDBJ whole genome shotgun (WGS) entry which is preliminary data.</text>
</comment>
<keyword evidence="7 8" id="KW-0472">Membrane</keyword>
<evidence type="ECO:0000256" key="2">
    <source>
        <dbReference type="ARBA" id="ARBA00010735"/>
    </source>
</evidence>
<dbReference type="Proteomes" id="UP000658131">
    <property type="component" value="Unassembled WGS sequence"/>
</dbReference>
<feature type="transmembrane region" description="Helical" evidence="8">
    <location>
        <begin position="161"/>
        <end position="180"/>
    </location>
</feature>
<keyword evidence="3" id="KW-0813">Transport</keyword>
<reference evidence="9 10" key="1">
    <citation type="submission" date="2020-08" db="EMBL/GenBank/DDBJ databases">
        <title>Genome public.</title>
        <authorList>
            <person name="Liu C."/>
            <person name="Sun Q."/>
        </authorList>
    </citation>
    <scope>NUCLEOTIDE SEQUENCE [LARGE SCALE GENOMIC DNA]</scope>
    <source>
        <strain evidence="9 10">BX1</strain>
    </source>
</reference>
<comment type="similarity">
    <text evidence="2">Belongs to the AzlC family.</text>
</comment>
<keyword evidence="4" id="KW-1003">Cell membrane</keyword>
<dbReference type="Pfam" id="PF03591">
    <property type="entry name" value="AzlC"/>
    <property type="match status" value="1"/>
</dbReference>
<accession>A0ABR7NGI9</accession>
<evidence type="ECO:0000256" key="3">
    <source>
        <dbReference type="ARBA" id="ARBA00022448"/>
    </source>
</evidence>
<feature type="transmembrane region" description="Helical" evidence="8">
    <location>
        <begin position="12"/>
        <end position="36"/>
    </location>
</feature>
<evidence type="ECO:0000256" key="6">
    <source>
        <dbReference type="ARBA" id="ARBA00022989"/>
    </source>
</evidence>
<evidence type="ECO:0000313" key="9">
    <source>
        <dbReference type="EMBL" id="MBC8574798.1"/>
    </source>
</evidence>
<evidence type="ECO:0000313" key="10">
    <source>
        <dbReference type="Proteomes" id="UP000658131"/>
    </source>
</evidence>
<feature type="transmembrane region" description="Helical" evidence="8">
    <location>
        <begin position="42"/>
        <end position="66"/>
    </location>
</feature>
<organism evidence="9 10">
    <name type="scientific">Yanshouia hominis</name>
    <dbReference type="NCBI Taxonomy" id="2763673"/>
    <lineage>
        <taxon>Bacteria</taxon>
        <taxon>Bacillati</taxon>
        <taxon>Bacillota</taxon>
        <taxon>Clostridia</taxon>
        <taxon>Eubacteriales</taxon>
        <taxon>Oscillospiraceae</taxon>
        <taxon>Yanshouia</taxon>
    </lineage>
</organism>
<protein>
    <submittedName>
        <fullName evidence="9">AzlC family ABC transporter permease</fullName>
    </submittedName>
</protein>
<dbReference type="PANTHER" id="PTHR34979:SF1">
    <property type="entry name" value="INNER MEMBRANE PROTEIN YGAZ"/>
    <property type="match status" value="1"/>
</dbReference>
<proteinExistence type="inferred from homology"/>
<keyword evidence="5 8" id="KW-0812">Transmembrane</keyword>
<comment type="subcellular location">
    <subcellularLocation>
        <location evidence="1">Cell membrane</location>
        <topology evidence="1">Multi-pass membrane protein</topology>
    </subcellularLocation>
</comment>
<feature type="transmembrane region" description="Helical" evidence="8">
    <location>
        <begin position="131"/>
        <end position="154"/>
    </location>
</feature>
<evidence type="ECO:0000256" key="4">
    <source>
        <dbReference type="ARBA" id="ARBA00022475"/>
    </source>
</evidence>
<dbReference type="InterPro" id="IPR011606">
    <property type="entry name" value="Brnchd-chn_aa_trnsp_permease"/>
</dbReference>
<sequence length="237" mass="25866">MKKCSSAALRAAFPHTIPVLTGFTFLGLAYGILLAAHGFGPLWALATSLFVFAGSMQYFALGLLALPFDPVSVFLLTLTVNARHLFYGISMLEPLRSLKKPHPYLIFAMCDETFSLYCSAKEPEGVDREAFLLWIAALNQFYWVAASTAGGLIGSVLTFNTAGFDFVLTALFVVIFLGQWKDRPHRIPALAGLGSTTLCLMLFGAQDFLIPAMGLILMVLLLLRRPLEARRKGGEAP</sequence>
<feature type="transmembrane region" description="Helical" evidence="8">
    <location>
        <begin position="73"/>
        <end position="92"/>
    </location>
</feature>
<dbReference type="PANTHER" id="PTHR34979">
    <property type="entry name" value="INNER MEMBRANE PROTEIN YGAZ"/>
    <property type="match status" value="1"/>
</dbReference>
<evidence type="ECO:0000256" key="1">
    <source>
        <dbReference type="ARBA" id="ARBA00004651"/>
    </source>
</evidence>
<name>A0ABR7NGI9_9FIRM</name>
<gene>
    <name evidence="9" type="ORF">H8717_00010</name>
</gene>
<evidence type="ECO:0000256" key="8">
    <source>
        <dbReference type="SAM" id="Phobius"/>
    </source>
</evidence>